<accession>A0ABT8SJB3</accession>
<evidence type="ECO:0008006" key="3">
    <source>
        <dbReference type="Google" id="ProtNLM"/>
    </source>
</evidence>
<dbReference type="Proteomes" id="UP001169063">
    <property type="component" value="Unassembled WGS sequence"/>
</dbReference>
<dbReference type="PROSITE" id="PS51257">
    <property type="entry name" value="PROKAR_LIPOPROTEIN"/>
    <property type="match status" value="1"/>
</dbReference>
<name>A0ABT8SJB3_9CAUL</name>
<reference evidence="1" key="1">
    <citation type="submission" date="2023-07" db="EMBL/GenBank/DDBJ databases">
        <title>Brevundimonas soil sp. nov., isolated from the soil of chemical plant.</title>
        <authorList>
            <person name="Wu N."/>
        </authorList>
    </citation>
    <scope>NUCLEOTIDE SEQUENCE</scope>
    <source>
        <strain evidence="1">XZ-24</strain>
    </source>
</reference>
<proteinExistence type="predicted"/>
<dbReference type="RefSeq" id="WP_302109076.1">
    <property type="nucleotide sequence ID" value="NZ_JAUKTR010000001.1"/>
</dbReference>
<organism evidence="1 2">
    <name type="scientific">Peiella sedimenti</name>
    <dbReference type="NCBI Taxonomy" id="3061083"/>
    <lineage>
        <taxon>Bacteria</taxon>
        <taxon>Pseudomonadati</taxon>
        <taxon>Pseudomonadota</taxon>
        <taxon>Alphaproteobacteria</taxon>
        <taxon>Caulobacterales</taxon>
        <taxon>Caulobacteraceae</taxon>
        <taxon>Peiella</taxon>
    </lineage>
</organism>
<comment type="caution">
    <text evidence="1">The sequence shown here is derived from an EMBL/GenBank/DDBJ whole genome shotgun (WGS) entry which is preliminary data.</text>
</comment>
<keyword evidence="2" id="KW-1185">Reference proteome</keyword>
<sequence length="152" mass="16096">MTGDKMSAAMGKIVKAGAGAILGLSLAGCLSINPFDPPVDQSSPAAAQVETLARADADYPRWRDFPAAPQNVPTPAEIRTQVTLLETRQDAFATEVAALRWTLTENPEAWARQVASNINARLATPPPADATAQAEAFAARLRERAVPPPPIQ</sequence>
<gene>
    <name evidence="1" type="ORF">Q0812_04440</name>
</gene>
<evidence type="ECO:0000313" key="2">
    <source>
        <dbReference type="Proteomes" id="UP001169063"/>
    </source>
</evidence>
<protein>
    <recommendedName>
        <fullName evidence="3">Lipoprotein</fullName>
    </recommendedName>
</protein>
<dbReference type="EMBL" id="JAUKTR010000001">
    <property type="protein sequence ID" value="MDO1558673.1"/>
    <property type="molecule type" value="Genomic_DNA"/>
</dbReference>
<evidence type="ECO:0000313" key="1">
    <source>
        <dbReference type="EMBL" id="MDO1558673.1"/>
    </source>
</evidence>